<dbReference type="InterPro" id="IPR009351">
    <property type="entry name" value="AlkZ-like"/>
</dbReference>
<organism evidence="1 2">
    <name type="scientific">Streptomyces stephensoniae</name>
    <dbReference type="NCBI Taxonomy" id="3375367"/>
    <lineage>
        <taxon>Bacteria</taxon>
        <taxon>Bacillati</taxon>
        <taxon>Actinomycetota</taxon>
        <taxon>Actinomycetes</taxon>
        <taxon>Kitasatosporales</taxon>
        <taxon>Streptomycetaceae</taxon>
        <taxon>Streptomyces</taxon>
    </lineage>
</organism>
<gene>
    <name evidence="1" type="ORF">RM717_31070</name>
</gene>
<proteinExistence type="predicted"/>
<dbReference type="EMBL" id="JAVRFG010000064">
    <property type="protein sequence ID" value="MDT0494943.1"/>
    <property type="molecule type" value="Genomic_DNA"/>
</dbReference>
<dbReference type="PANTHER" id="PTHR38479:SF2">
    <property type="entry name" value="WINGED HELIX DNA-BINDING DOMAIN-CONTAINING PROTEIN"/>
    <property type="match status" value="1"/>
</dbReference>
<dbReference type="Pfam" id="PF06224">
    <property type="entry name" value="AlkZ-like"/>
    <property type="match status" value="1"/>
</dbReference>
<dbReference type="GO" id="GO:0003677">
    <property type="term" value="F:DNA binding"/>
    <property type="evidence" value="ECO:0007669"/>
    <property type="project" value="UniProtKB-KW"/>
</dbReference>
<reference evidence="2" key="1">
    <citation type="submission" date="2023-07" db="EMBL/GenBank/DDBJ databases">
        <title>30 novel species of actinomycetes from the DSMZ collection.</title>
        <authorList>
            <person name="Nouioui I."/>
        </authorList>
    </citation>
    <scope>NUCLEOTIDE SEQUENCE [LARGE SCALE GENOMIC DNA]</scope>
    <source>
        <strain evidence="2">DSM 40932</strain>
    </source>
</reference>
<dbReference type="PANTHER" id="PTHR38479">
    <property type="entry name" value="LMO0824 PROTEIN"/>
    <property type="match status" value="1"/>
</dbReference>
<name>A0ABU2WAP3_9ACTN</name>
<protein>
    <submittedName>
        <fullName evidence="1">Winged helix DNA-binding domain-containing protein</fullName>
    </submittedName>
</protein>
<keyword evidence="2" id="KW-1185">Reference proteome</keyword>
<evidence type="ECO:0000313" key="1">
    <source>
        <dbReference type="EMBL" id="MDT0494943.1"/>
    </source>
</evidence>
<dbReference type="RefSeq" id="WP_311605771.1">
    <property type="nucleotide sequence ID" value="NZ_JAVRFG010000064.1"/>
</dbReference>
<dbReference type="Proteomes" id="UP001180556">
    <property type="component" value="Unassembled WGS sequence"/>
</dbReference>
<keyword evidence="1" id="KW-0238">DNA-binding</keyword>
<evidence type="ECO:0000313" key="2">
    <source>
        <dbReference type="Proteomes" id="UP001180556"/>
    </source>
</evidence>
<sequence length="369" mass="40417">MRVLSLRTLNRTLLERQFLLERTPLPVIDVVRHLVAMQAQEPNWPYVGLWTRVKGFAHGELTGLFQDRGVVRGTMVRRTQHLAAAEDFGWLRPSVQPVVRAAVNQSYFAPHLEGLDLDELASAGRELIRSGELTRSELGRLLEERFPGRPGARLALVVESLESVVYPPPNGVWGAWGNRTSTPLALADEWTGVPMAARADLRTLVLRYLASFGPAGVMDVQAWSGLTRLREVVESLPLRTFRTVDGKVLYDLPDAPIADSGAPAPVRFLPAFDNAALGHKDRTRLISDADRRRIAPVAALGVPLFLVDGFVRGSWSFKDGALRITPFRPLTDAEEEAVRAEARPLFGFVAGPEARAGAGAGAPEDIAFA</sequence>
<comment type="caution">
    <text evidence="1">The sequence shown here is derived from an EMBL/GenBank/DDBJ whole genome shotgun (WGS) entry which is preliminary data.</text>
</comment>
<accession>A0ABU2WAP3</accession>